<dbReference type="InterPro" id="IPR000641">
    <property type="entry name" value="CbxX/CfxQ"/>
</dbReference>
<gene>
    <name evidence="7" type="ORF">SCF082_LOCUS14421</name>
</gene>
<dbReference type="Pfam" id="PF17866">
    <property type="entry name" value="AAA_lid_6"/>
    <property type="match status" value="1"/>
</dbReference>
<keyword evidence="8" id="KW-1185">Reference proteome</keyword>
<dbReference type="Proteomes" id="UP001642464">
    <property type="component" value="Unassembled WGS sequence"/>
</dbReference>
<dbReference type="PRINTS" id="PR00819">
    <property type="entry name" value="CBXCFQXSUPER"/>
</dbReference>
<dbReference type="Gene3D" id="2.30.30.190">
    <property type="entry name" value="CAP Gly-rich-like domain"/>
    <property type="match status" value="1"/>
</dbReference>
<dbReference type="InterPro" id="IPR000938">
    <property type="entry name" value="CAP-Gly_domain"/>
</dbReference>
<dbReference type="SMART" id="SM01052">
    <property type="entry name" value="CAP_GLY"/>
    <property type="match status" value="1"/>
</dbReference>
<comment type="caution">
    <text evidence="7">The sequence shown here is derived from an EMBL/GenBank/DDBJ whole genome shotgun (WGS) entry which is preliminary data.</text>
</comment>
<evidence type="ECO:0000313" key="7">
    <source>
        <dbReference type="EMBL" id="CAK9019212.1"/>
    </source>
</evidence>
<evidence type="ECO:0000256" key="3">
    <source>
        <dbReference type="ARBA" id="ARBA00022840"/>
    </source>
</evidence>
<dbReference type="SMART" id="SM00382">
    <property type="entry name" value="AAA"/>
    <property type="match status" value="1"/>
</dbReference>
<feature type="region of interest" description="Disordered" evidence="4">
    <location>
        <begin position="44"/>
        <end position="125"/>
    </location>
</feature>
<dbReference type="Gene3D" id="1.10.8.60">
    <property type="match status" value="1"/>
</dbReference>
<protein>
    <submittedName>
        <fullName evidence="7">Stage V sporulation protein K</fullName>
    </submittedName>
</protein>
<dbReference type="InterPro" id="IPR050773">
    <property type="entry name" value="CbxX/CfxQ_RuBisCO_ESX"/>
</dbReference>
<feature type="domain" description="AAA+ ATPase" evidence="5">
    <location>
        <begin position="560"/>
        <end position="699"/>
    </location>
</feature>
<accession>A0ABP0JXJ8</accession>
<keyword evidence="2" id="KW-0547">Nucleotide-binding</keyword>
<evidence type="ECO:0000259" key="5">
    <source>
        <dbReference type="SMART" id="SM00382"/>
    </source>
</evidence>
<dbReference type="CDD" id="cd00009">
    <property type="entry name" value="AAA"/>
    <property type="match status" value="1"/>
</dbReference>
<dbReference type="PANTHER" id="PTHR43392:SF2">
    <property type="entry name" value="AAA-TYPE ATPASE FAMILY PROTEIN _ ANKYRIN REPEAT FAMILY PROTEIN"/>
    <property type="match status" value="1"/>
</dbReference>
<evidence type="ECO:0000256" key="4">
    <source>
        <dbReference type="SAM" id="MobiDB-lite"/>
    </source>
</evidence>
<reference evidence="7 8" key="1">
    <citation type="submission" date="2024-02" db="EMBL/GenBank/DDBJ databases">
        <authorList>
            <person name="Chen Y."/>
            <person name="Shah S."/>
            <person name="Dougan E. K."/>
            <person name="Thang M."/>
            <person name="Chan C."/>
        </authorList>
    </citation>
    <scope>NUCLEOTIDE SEQUENCE [LARGE SCALE GENOMIC DNA]</scope>
</reference>
<dbReference type="InterPro" id="IPR003959">
    <property type="entry name" value="ATPase_AAA_core"/>
</dbReference>
<feature type="compositionally biased region" description="Low complexity" evidence="4">
    <location>
        <begin position="77"/>
        <end position="97"/>
    </location>
</feature>
<name>A0ABP0JXJ8_9DINO</name>
<sequence>MSDFHVGQRVEYYSPSFSEWIECKIALIRPDGKLKLEHTDGSGVLKEAAEPSRVRQKPGAAKAPATSKSMPPPAPAAPMAKKPVIPAAKKASSACSSPTPGDATPSHRPASGHKAPPSRPSKGIVKDVASDDKMYVGDRVKLKGPPVRHGEVMYIGPAAFAGGETVVGIKLDEKRSTSDCDGMYKNERFFRCQPGHGIYQALEEVELVPPELADEDVRMLPMSEAPDTEQFDLEAELELLVGLKEVKESIRHARNFIEVQKRRSSVTGDTSARPLHFAFMQGTAGSGAGKVAQVLGGMLAKFGVLSSGHTLEVTRKDLLAGCTGGDVDAKMKKVVRAAEGGVLLVQGADCLKDTEKSSDRLGEEALQSVTKLLETVAIPCEWPQRLCLVLAGRRSQLGQLLETPGVGSCIFARLEFSDLTAAEVAQILRHLVKTHSFQLSHELTDERLESLVRRRMARAGGDGAKNVRLAKAMLEEAVSRQTDRVWAKETLSFTGLTALVEQDFVDKNKEMDEAAQAALKRLDAIVGLKPVKEFVRSLYATLLMEQRKREMGLETAGGSPTLHMVFQGNPGTGKTTVARVVADLLKALGMLRTGHLVEADRAALVAGYSGQTALKTKAVVESALGGVLFIDEAYALVGDEGHDSFGREALDTLIKLVEDFRQDLVVILAGYSSEMARLIEANPGLRSRFPTVIEFDDYTCEELMEIADGMLLQDILTLSDHSASERLKGLLQKTVPKPGKKSDRQAGNGRAVRNILERAKRNQALRLQQEAAAGKVHTQTDMLQLIAQDFDGCANTCSWNFGSKHKLGGECFLASLRERDGGGHAPEKFDACDENDDGPRSWLSTRSRPKHVTRSNPRALSIRETFAVLRQIPCCVETIVYHDYCDVDVFNAVQYFVSAGVLAFRTSIGMRNWVAPWCRDGRPEGAAMRVLRHTDKFHERLETLYQWLGAA</sequence>
<dbReference type="EMBL" id="CAXAMM010009047">
    <property type="protein sequence ID" value="CAK9019212.1"/>
    <property type="molecule type" value="Genomic_DNA"/>
</dbReference>
<dbReference type="SUPFAM" id="SSF74924">
    <property type="entry name" value="Cap-Gly domain"/>
    <property type="match status" value="1"/>
</dbReference>
<evidence type="ECO:0000313" key="8">
    <source>
        <dbReference type="Proteomes" id="UP001642464"/>
    </source>
</evidence>
<comment type="similarity">
    <text evidence="1">Belongs to the CbxX/CfxQ family.</text>
</comment>
<dbReference type="Pfam" id="PF00004">
    <property type="entry name" value="AAA"/>
    <property type="match status" value="1"/>
</dbReference>
<keyword evidence="3" id="KW-0067">ATP-binding</keyword>
<dbReference type="InterPro" id="IPR041627">
    <property type="entry name" value="AAA_lid_6"/>
</dbReference>
<evidence type="ECO:0000256" key="2">
    <source>
        <dbReference type="ARBA" id="ARBA00022741"/>
    </source>
</evidence>
<dbReference type="InterPro" id="IPR003593">
    <property type="entry name" value="AAA+_ATPase"/>
</dbReference>
<proteinExistence type="inferred from homology"/>
<evidence type="ECO:0000256" key="1">
    <source>
        <dbReference type="ARBA" id="ARBA00010378"/>
    </source>
</evidence>
<dbReference type="SUPFAM" id="SSF52540">
    <property type="entry name" value="P-loop containing nucleoside triphosphate hydrolases"/>
    <property type="match status" value="2"/>
</dbReference>
<feature type="domain" description="CAP-Gly" evidence="6">
    <location>
        <begin position="136"/>
        <end position="206"/>
    </location>
</feature>
<feature type="region of interest" description="Disordered" evidence="4">
    <location>
        <begin position="824"/>
        <end position="849"/>
    </location>
</feature>
<feature type="compositionally biased region" description="Low complexity" evidence="4">
    <location>
        <begin position="60"/>
        <end position="69"/>
    </location>
</feature>
<dbReference type="PANTHER" id="PTHR43392">
    <property type="entry name" value="AAA-TYPE ATPASE FAMILY PROTEIN / ANKYRIN REPEAT FAMILY PROTEIN"/>
    <property type="match status" value="1"/>
</dbReference>
<dbReference type="Pfam" id="PF01302">
    <property type="entry name" value="CAP_GLY"/>
    <property type="match status" value="1"/>
</dbReference>
<evidence type="ECO:0000259" key="6">
    <source>
        <dbReference type="SMART" id="SM01052"/>
    </source>
</evidence>
<organism evidence="7 8">
    <name type="scientific">Durusdinium trenchii</name>
    <dbReference type="NCBI Taxonomy" id="1381693"/>
    <lineage>
        <taxon>Eukaryota</taxon>
        <taxon>Sar</taxon>
        <taxon>Alveolata</taxon>
        <taxon>Dinophyceae</taxon>
        <taxon>Suessiales</taxon>
        <taxon>Symbiodiniaceae</taxon>
        <taxon>Durusdinium</taxon>
    </lineage>
</organism>
<dbReference type="InterPro" id="IPR027417">
    <property type="entry name" value="P-loop_NTPase"/>
</dbReference>
<dbReference type="Gene3D" id="3.40.50.300">
    <property type="entry name" value="P-loop containing nucleotide triphosphate hydrolases"/>
    <property type="match status" value="2"/>
</dbReference>
<dbReference type="InterPro" id="IPR036859">
    <property type="entry name" value="CAP-Gly_dom_sf"/>
</dbReference>